<proteinExistence type="predicted"/>
<dbReference type="InterPro" id="IPR001374">
    <property type="entry name" value="R3H_dom"/>
</dbReference>
<feature type="compositionally biased region" description="Basic and acidic residues" evidence="2">
    <location>
        <begin position="287"/>
        <end position="333"/>
    </location>
</feature>
<feature type="region of interest" description="Disordered" evidence="2">
    <location>
        <begin position="287"/>
        <end position="500"/>
    </location>
</feature>
<dbReference type="Proteomes" id="UP001356427">
    <property type="component" value="Unassembled WGS sequence"/>
</dbReference>
<keyword evidence="1" id="KW-0597">Phosphoprotein</keyword>
<dbReference type="PANTHER" id="PTHR15672:SF8">
    <property type="entry name" value="PROTEIN ENCORE"/>
    <property type="match status" value="1"/>
</dbReference>
<feature type="domain" description="SUZ" evidence="4">
    <location>
        <begin position="270"/>
        <end position="337"/>
    </location>
</feature>
<name>A0AAN8R9C5_9TELE</name>
<feature type="region of interest" description="Disordered" evidence="2">
    <location>
        <begin position="1"/>
        <end position="150"/>
    </location>
</feature>
<dbReference type="AlphaFoldDB" id="A0AAN8R9C5"/>
<organism evidence="5 6">
    <name type="scientific">Coregonus suidteri</name>
    <dbReference type="NCBI Taxonomy" id="861788"/>
    <lineage>
        <taxon>Eukaryota</taxon>
        <taxon>Metazoa</taxon>
        <taxon>Chordata</taxon>
        <taxon>Craniata</taxon>
        <taxon>Vertebrata</taxon>
        <taxon>Euteleostomi</taxon>
        <taxon>Actinopterygii</taxon>
        <taxon>Neopterygii</taxon>
        <taxon>Teleostei</taxon>
        <taxon>Protacanthopterygii</taxon>
        <taxon>Salmoniformes</taxon>
        <taxon>Salmonidae</taxon>
        <taxon>Coregoninae</taxon>
        <taxon>Coregonus</taxon>
    </lineage>
</organism>
<gene>
    <name evidence="5" type="ORF">J4Q44_G00033550</name>
</gene>
<dbReference type="PROSITE" id="PS51061">
    <property type="entry name" value="R3H"/>
    <property type="match status" value="1"/>
</dbReference>
<feature type="compositionally biased region" description="Basic residues" evidence="2">
    <location>
        <begin position="114"/>
        <end position="124"/>
    </location>
</feature>
<dbReference type="InterPro" id="IPR036388">
    <property type="entry name" value="WH-like_DNA-bd_sf"/>
</dbReference>
<dbReference type="Pfam" id="PF12752">
    <property type="entry name" value="SUZ"/>
    <property type="match status" value="1"/>
</dbReference>
<accession>A0AAN8R9C5</accession>
<keyword evidence="6" id="KW-1185">Reference proteome</keyword>
<evidence type="ECO:0000313" key="5">
    <source>
        <dbReference type="EMBL" id="KAK6327709.1"/>
    </source>
</evidence>
<evidence type="ECO:0000259" key="3">
    <source>
        <dbReference type="PROSITE" id="PS51061"/>
    </source>
</evidence>
<dbReference type="PROSITE" id="PS51673">
    <property type="entry name" value="SUZ"/>
    <property type="match status" value="1"/>
</dbReference>
<dbReference type="PANTHER" id="PTHR15672">
    <property type="entry name" value="CAMP-REGULATED PHOSPHOPROTEIN 21 RELATED R3H DOMAIN CONTAINING PROTEIN"/>
    <property type="match status" value="1"/>
</dbReference>
<dbReference type="Gene3D" id="3.30.1370.50">
    <property type="entry name" value="R3H-like domain"/>
    <property type="match status" value="1"/>
</dbReference>
<dbReference type="InterPro" id="IPR024771">
    <property type="entry name" value="SUZ"/>
</dbReference>
<dbReference type="FunFam" id="3.30.1370.50:FF:000001">
    <property type="entry name" value="R3H domain-containing protein 2 isoform 1"/>
    <property type="match status" value="1"/>
</dbReference>
<evidence type="ECO:0000313" key="6">
    <source>
        <dbReference type="Proteomes" id="UP001356427"/>
    </source>
</evidence>
<dbReference type="GO" id="GO:0003676">
    <property type="term" value="F:nucleic acid binding"/>
    <property type="evidence" value="ECO:0007669"/>
    <property type="project" value="UniProtKB-UniRule"/>
</dbReference>
<dbReference type="InterPro" id="IPR051937">
    <property type="entry name" value="R3H_domain_containing"/>
</dbReference>
<feature type="domain" description="R3H" evidence="3">
    <location>
        <begin position="207"/>
        <end position="269"/>
    </location>
</feature>
<dbReference type="InterPro" id="IPR036867">
    <property type="entry name" value="R3H_dom_sf"/>
</dbReference>
<dbReference type="CDD" id="cd02642">
    <property type="entry name" value="R3H_encore_like"/>
    <property type="match status" value="1"/>
</dbReference>
<feature type="compositionally biased region" description="Basic and acidic residues" evidence="2">
    <location>
        <begin position="1"/>
        <end position="22"/>
    </location>
</feature>
<comment type="caution">
    <text evidence="5">The sequence shown here is derived from an EMBL/GenBank/DDBJ whole genome shotgun (WGS) entry which is preliminary data.</text>
</comment>
<feature type="compositionally biased region" description="Polar residues" evidence="2">
    <location>
        <begin position="140"/>
        <end position="150"/>
    </location>
</feature>
<protein>
    <recommendedName>
        <fullName evidence="7">cAMP-regulated phosphoprotein 21-like</fullName>
    </recommendedName>
</protein>
<feature type="compositionally biased region" description="Polar residues" evidence="2">
    <location>
        <begin position="365"/>
        <end position="394"/>
    </location>
</feature>
<evidence type="ECO:0000259" key="4">
    <source>
        <dbReference type="PROSITE" id="PS51673"/>
    </source>
</evidence>
<evidence type="ECO:0008006" key="7">
    <source>
        <dbReference type="Google" id="ProtNLM"/>
    </source>
</evidence>
<reference evidence="5 6" key="1">
    <citation type="submission" date="2021-04" db="EMBL/GenBank/DDBJ databases">
        <authorList>
            <person name="De Guttry C."/>
            <person name="Zahm M."/>
            <person name="Klopp C."/>
            <person name="Cabau C."/>
            <person name="Louis A."/>
            <person name="Berthelot C."/>
            <person name="Parey E."/>
            <person name="Roest Crollius H."/>
            <person name="Montfort J."/>
            <person name="Robinson-Rechavi M."/>
            <person name="Bucao C."/>
            <person name="Bouchez O."/>
            <person name="Gislard M."/>
            <person name="Lluch J."/>
            <person name="Milhes M."/>
            <person name="Lampietro C."/>
            <person name="Lopez Roques C."/>
            <person name="Donnadieu C."/>
            <person name="Braasch I."/>
            <person name="Desvignes T."/>
            <person name="Postlethwait J."/>
            <person name="Bobe J."/>
            <person name="Wedekind C."/>
            <person name="Guiguen Y."/>
        </authorList>
    </citation>
    <scope>NUCLEOTIDE SEQUENCE [LARGE SCALE GENOMIC DNA]</scope>
    <source>
        <strain evidence="5">Cs_M1</strain>
        <tissue evidence="5">Blood</tissue>
    </source>
</reference>
<feature type="compositionally biased region" description="Polar residues" evidence="2">
    <location>
        <begin position="401"/>
        <end position="411"/>
    </location>
</feature>
<dbReference type="EMBL" id="JAGTTL010000002">
    <property type="protein sequence ID" value="KAK6327709.1"/>
    <property type="molecule type" value="Genomic_DNA"/>
</dbReference>
<sequence length="712" mass="78922">MAKTKELSKDTRNKIVDLHQAGKTESAIGGTDTDTAEADLTRTRRSRSSRLTNHLPRERMSEAIVPESSGLRSCDELCSSPPPSSPPLATEEECHHDNRKVEQQKPVSNQGQPARKRTKAKGRLVRSMAVCDESSPPSPADTTQDSQSSVEVTMLPGCHDNEEEEQSKEPNVPTLIISDTSQEYTDSTGIDLHQFIITTLNSNPRDRMMLLKLEQEMIDFITDNGPYKKFPHMSSYHRMLVHRVAAYFGMEHNVDQTGKSVIINSTSNTRIPEQRFMDYVQEERGEESQWRTILKRDNAEDNQARLHPLREERRSKSMEEREEEYQRARERIFNQEPACPQETRSIEDGSPHAATQRRQLFRGTRGNSGSSRQSSTETDYSRYSNWSSTDSGRYSNDPRPWSSTDSDSAYQRPNPAPKARTANHSWDARDDHAPTTGSNYLTVPIENGIPPGSILLNPHTGQPFLNPDGTPAIYNPPDPQQPTRSQPQQQAPPPQQPMAGHTVPQVVQYSSVSYPPQQLQYSTREDLSSQFGHMTVSCQSLGEAPPLYPPLAPPTQSYVYTAPPPPHNPPSYCQSPPTQVPVYYYSTTQYPTSAPQRPATPTQAIQPTGYSPVIANQQQSYQGMMGLQPPQSHAQRLMGSYPPGPSHPCGVTQGGVGVSYPQSGLMSLGEGGYCCMVSPTCPPGPIPPPPLHTGCHASSCSNISSQGWTGKY</sequence>
<evidence type="ECO:0000256" key="2">
    <source>
        <dbReference type="SAM" id="MobiDB-lite"/>
    </source>
</evidence>
<evidence type="ECO:0000256" key="1">
    <source>
        <dbReference type="ARBA" id="ARBA00022553"/>
    </source>
</evidence>
<dbReference type="SMART" id="SM00393">
    <property type="entry name" value="R3H"/>
    <property type="match status" value="1"/>
</dbReference>
<dbReference type="SUPFAM" id="SSF82708">
    <property type="entry name" value="R3H domain"/>
    <property type="match status" value="1"/>
</dbReference>
<feature type="compositionally biased region" description="Basic and acidic residues" evidence="2">
    <location>
        <begin position="92"/>
        <end position="103"/>
    </location>
</feature>
<dbReference type="Pfam" id="PF01424">
    <property type="entry name" value="R3H"/>
    <property type="match status" value="1"/>
</dbReference>
<dbReference type="Gene3D" id="1.10.10.10">
    <property type="entry name" value="Winged helix-like DNA-binding domain superfamily/Winged helix DNA-binding domain"/>
    <property type="match status" value="1"/>
</dbReference>